<evidence type="ECO:0000313" key="3">
    <source>
        <dbReference type="Proteomes" id="UP000601435"/>
    </source>
</evidence>
<organism evidence="2 3">
    <name type="scientific">Symbiodinium necroappetens</name>
    <dbReference type="NCBI Taxonomy" id="1628268"/>
    <lineage>
        <taxon>Eukaryota</taxon>
        <taxon>Sar</taxon>
        <taxon>Alveolata</taxon>
        <taxon>Dinophyceae</taxon>
        <taxon>Suessiales</taxon>
        <taxon>Symbiodiniaceae</taxon>
        <taxon>Symbiodinium</taxon>
    </lineage>
</organism>
<sequence>MLQVTVALPSGRAECFSVDQGSTVGDLKVLAQQTLQQGFLRLVTTEGRVLDDFQQSLLTAGLQDGDHVTAFVLQPRVVGTSRADLWKDDRGGAFALWFPGGESIITWGHPNCGGDSSAVQSQLKGVQQLQATSCAFAAILADGSVVSWGHPVRGGDSSAVQSQLKGVQEIQATEVAFAAILADGSVVSWGSPVFGGDSSAVQSQLKG</sequence>
<dbReference type="OrthoDB" id="419620at2759"/>
<dbReference type="InterPro" id="IPR029071">
    <property type="entry name" value="Ubiquitin-like_domsf"/>
</dbReference>
<feature type="domain" description="Ubiquitin-like" evidence="1">
    <location>
        <begin position="2"/>
        <end position="68"/>
    </location>
</feature>
<reference evidence="2" key="1">
    <citation type="submission" date="2021-02" db="EMBL/GenBank/DDBJ databases">
        <authorList>
            <person name="Dougan E. K."/>
            <person name="Rhodes N."/>
            <person name="Thang M."/>
            <person name="Chan C."/>
        </authorList>
    </citation>
    <scope>NUCLEOTIDE SEQUENCE</scope>
</reference>
<dbReference type="Proteomes" id="UP000601435">
    <property type="component" value="Unassembled WGS sequence"/>
</dbReference>
<name>A0A812N7Z1_9DINO</name>
<protein>
    <submittedName>
        <fullName evidence="2">Spon1 protein</fullName>
    </submittedName>
</protein>
<dbReference type="InterPro" id="IPR009091">
    <property type="entry name" value="RCC1/BLIP-II"/>
</dbReference>
<accession>A0A812N7Z1</accession>
<evidence type="ECO:0000259" key="1">
    <source>
        <dbReference type="PROSITE" id="PS50053"/>
    </source>
</evidence>
<dbReference type="AlphaFoldDB" id="A0A812N7Z1"/>
<feature type="non-terminal residue" evidence="2">
    <location>
        <position position="207"/>
    </location>
</feature>
<dbReference type="InterPro" id="IPR000626">
    <property type="entry name" value="Ubiquitin-like_dom"/>
</dbReference>
<dbReference type="Gene3D" id="2.130.10.30">
    <property type="entry name" value="Regulator of chromosome condensation 1/beta-lactamase-inhibitor protein II"/>
    <property type="match status" value="1"/>
</dbReference>
<comment type="caution">
    <text evidence="2">The sequence shown here is derived from an EMBL/GenBank/DDBJ whole genome shotgun (WGS) entry which is preliminary data.</text>
</comment>
<dbReference type="PROSITE" id="PS50053">
    <property type="entry name" value="UBIQUITIN_2"/>
    <property type="match status" value="1"/>
</dbReference>
<dbReference type="SUPFAM" id="SSF50985">
    <property type="entry name" value="RCC1/BLIP-II"/>
    <property type="match status" value="1"/>
</dbReference>
<keyword evidence="3" id="KW-1185">Reference proteome</keyword>
<proteinExistence type="predicted"/>
<dbReference type="CDD" id="cd17039">
    <property type="entry name" value="Ubl_ubiquitin_like"/>
    <property type="match status" value="1"/>
</dbReference>
<gene>
    <name evidence="2" type="primary">Spon1</name>
    <name evidence="2" type="ORF">SNEC2469_LOCUS7209</name>
</gene>
<dbReference type="SUPFAM" id="SSF54236">
    <property type="entry name" value="Ubiquitin-like"/>
    <property type="match status" value="1"/>
</dbReference>
<evidence type="ECO:0000313" key="2">
    <source>
        <dbReference type="EMBL" id="CAE7293888.1"/>
    </source>
</evidence>
<dbReference type="EMBL" id="CAJNJA010012318">
    <property type="protein sequence ID" value="CAE7293888.1"/>
    <property type="molecule type" value="Genomic_DNA"/>
</dbReference>